<protein>
    <submittedName>
        <fullName evidence="1">Uncharacterized protein</fullName>
    </submittedName>
</protein>
<name>A0A1I2HX98_9BACT</name>
<evidence type="ECO:0000313" key="1">
    <source>
        <dbReference type="EMBL" id="SFF34472.1"/>
    </source>
</evidence>
<organism evidence="1 2">
    <name type="scientific">Spirosoma endophyticum</name>
    <dbReference type="NCBI Taxonomy" id="662367"/>
    <lineage>
        <taxon>Bacteria</taxon>
        <taxon>Pseudomonadati</taxon>
        <taxon>Bacteroidota</taxon>
        <taxon>Cytophagia</taxon>
        <taxon>Cytophagales</taxon>
        <taxon>Cytophagaceae</taxon>
        <taxon>Spirosoma</taxon>
    </lineage>
</organism>
<proteinExistence type="predicted"/>
<reference evidence="1 2" key="1">
    <citation type="submission" date="2016-10" db="EMBL/GenBank/DDBJ databases">
        <authorList>
            <person name="de Groot N.N."/>
        </authorList>
    </citation>
    <scope>NUCLEOTIDE SEQUENCE [LARGE SCALE GENOMIC DNA]</scope>
    <source>
        <strain evidence="1 2">DSM 26130</strain>
    </source>
</reference>
<sequence length="39" mass="4571">MLREYSKINDPTQVLKTDRIVLWKGGKKDIYYVKGISVD</sequence>
<keyword evidence="2" id="KW-1185">Reference proteome</keyword>
<dbReference type="EMBL" id="FOLQ01000051">
    <property type="protein sequence ID" value="SFF34472.1"/>
    <property type="molecule type" value="Genomic_DNA"/>
</dbReference>
<dbReference type="AlphaFoldDB" id="A0A1I2HX98"/>
<gene>
    <name evidence="1" type="ORF">SAMN05216167_1514</name>
</gene>
<accession>A0A1I2HX98</accession>
<dbReference type="Proteomes" id="UP000198598">
    <property type="component" value="Unassembled WGS sequence"/>
</dbReference>
<evidence type="ECO:0000313" key="2">
    <source>
        <dbReference type="Proteomes" id="UP000198598"/>
    </source>
</evidence>